<evidence type="ECO:0000313" key="17">
    <source>
        <dbReference type="EMBL" id="EQK98722.1"/>
    </source>
</evidence>
<protein>
    <recommendedName>
        <fullName evidence="3">RING-type E3 ubiquitin transferase</fullName>
        <ecNumber evidence="3">2.3.2.27</ecNumber>
    </recommendedName>
</protein>
<dbReference type="EC" id="2.3.2.27" evidence="3"/>
<dbReference type="GO" id="GO:0061630">
    <property type="term" value="F:ubiquitin protein ligase activity"/>
    <property type="evidence" value="ECO:0007669"/>
    <property type="project" value="UniProtKB-EC"/>
</dbReference>
<feature type="region of interest" description="Disordered" evidence="13">
    <location>
        <begin position="272"/>
        <end position="337"/>
    </location>
</feature>
<keyword evidence="6" id="KW-0479">Metal-binding</keyword>
<dbReference type="PANTHER" id="PTHR45977:SF4">
    <property type="entry name" value="RING-TYPE DOMAIN-CONTAINING PROTEIN"/>
    <property type="match status" value="1"/>
</dbReference>
<evidence type="ECO:0000256" key="5">
    <source>
        <dbReference type="ARBA" id="ARBA00022692"/>
    </source>
</evidence>
<dbReference type="GO" id="GO:0006511">
    <property type="term" value="P:ubiquitin-dependent protein catabolic process"/>
    <property type="evidence" value="ECO:0007669"/>
    <property type="project" value="TreeGrafter"/>
</dbReference>
<evidence type="ECO:0000256" key="13">
    <source>
        <dbReference type="SAM" id="MobiDB-lite"/>
    </source>
</evidence>
<dbReference type="AlphaFoldDB" id="T5AA90"/>
<evidence type="ECO:0000256" key="9">
    <source>
        <dbReference type="ARBA" id="ARBA00022833"/>
    </source>
</evidence>
<keyword evidence="11 14" id="KW-0472">Membrane</keyword>
<dbReference type="EMBL" id="KE654155">
    <property type="protein sequence ID" value="EQK98722.1"/>
    <property type="molecule type" value="Genomic_DNA"/>
</dbReference>
<evidence type="ECO:0000256" key="3">
    <source>
        <dbReference type="ARBA" id="ARBA00012483"/>
    </source>
</evidence>
<keyword evidence="10 14" id="KW-1133">Transmembrane helix</keyword>
<comment type="subcellular location">
    <subcellularLocation>
        <location evidence="2">Membrane</location>
        <topology evidence="2">Multi-pass membrane protein</topology>
    </subcellularLocation>
</comment>
<dbReference type="HOGENOM" id="CLU_008264_1_0_1"/>
<accession>T5AA90</accession>
<dbReference type="Proteomes" id="UP000019374">
    <property type="component" value="Unassembled WGS sequence"/>
</dbReference>
<feature type="transmembrane region" description="Helical" evidence="14">
    <location>
        <begin position="210"/>
        <end position="231"/>
    </location>
</feature>
<dbReference type="CDD" id="cd16454">
    <property type="entry name" value="RING-H2_PA-TM-RING"/>
    <property type="match status" value="1"/>
</dbReference>
<keyword evidence="9" id="KW-0862">Zinc</keyword>
<dbReference type="GO" id="GO:0016020">
    <property type="term" value="C:membrane"/>
    <property type="evidence" value="ECO:0007669"/>
    <property type="project" value="UniProtKB-SubCell"/>
</dbReference>
<evidence type="ECO:0000256" key="4">
    <source>
        <dbReference type="ARBA" id="ARBA00022679"/>
    </source>
</evidence>
<keyword evidence="15" id="KW-0732">Signal</keyword>
<evidence type="ECO:0000256" key="6">
    <source>
        <dbReference type="ARBA" id="ARBA00022723"/>
    </source>
</evidence>
<feature type="domain" description="RING-type" evidence="16">
    <location>
        <begin position="342"/>
        <end position="384"/>
    </location>
</feature>
<feature type="signal peptide" evidence="15">
    <location>
        <begin position="1"/>
        <end position="30"/>
    </location>
</feature>
<evidence type="ECO:0000256" key="8">
    <source>
        <dbReference type="ARBA" id="ARBA00022786"/>
    </source>
</evidence>
<keyword evidence="7 12" id="KW-0863">Zinc-finger</keyword>
<dbReference type="SUPFAM" id="SSF57850">
    <property type="entry name" value="RING/U-box"/>
    <property type="match status" value="1"/>
</dbReference>
<feature type="region of interest" description="Disordered" evidence="13">
    <location>
        <begin position="453"/>
        <end position="481"/>
    </location>
</feature>
<evidence type="ECO:0000256" key="2">
    <source>
        <dbReference type="ARBA" id="ARBA00004141"/>
    </source>
</evidence>
<evidence type="ECO:0000256" key="7">
    <source>
        <dbReference type="ARBA" id="ARBA00022771"/>
    </source>
</evidence>
<dbReference type="Pfam" id="PF13639">
    <property type="entry name" value="zf-RING_2"/>
    <property type="match status" value="1"/>
</dbReference>
<dbReference type="PANTHER" id="PTHR45977">
    <property type="entry name" value="TARGET OF ERK KINASE MPK-1"/>
    <property type="match status" value="1"/>
</dbReference>
<dbReference type="PROSITE" id="PS50089">
    <property type="entry name" value="ZF_RING_2"/>
    <property type="match status" value="1"/>
</dbReference>
<reference evidence="17 18" key="1">
    <citation type="journal article" date="2013" name="Chin. Sci. Bull.">
        <title>Genome survey uncovers the secrets of sex and lifestyle in caterpillar fungus.</title>
        <authorList>
            <person name="Hu X."/>
            <person name="Zhang Y."/>
            <person name="Xiao G."/>
            <person name="Zheng P."/>
            <person name="Xia Y."/>
            <person name="Zhang X."/>
            <person name="St Leger R.J."/>
            <person name="Liu X."/>
            <person name="Wang C."/>
        </authorList>
    </citation>
    <scope>NUCLEOTIDE SEQUENCE [LARGE SCALE GENOMIC DNA]</scope>
    <source>
        <strain evidence="18">Co18 / CGMCC 3.14243</strain>
        <tissue evidence="17">Fruit-body</tissue>
    </source>
</reference>
<dbReference type="InterPro" id="IPR001841">
    <property type="entry name" value="Znf_RING"/>
</dbReference>
<evidence type="ECO:0000256" key="10">
    <source>
        <dbReference type="ARBA" id="ARBA00022989"/>
    </source>
</evidence>
<dbReference type="SMART" id="SM00184">
    <property type="entry name" value="RING"/>
    <property type="match status" value="1"/>
</dbReference>
<proteinExistence type="predicted"/>
<feature type="compositionally biased region" description="Polar residues" evidence="13">
    <location>
        <begin position="289"/>
        <end position="298"/>
    </location>
</feature>
<evidence type="ECO:0000259" key="16">
    <source>
        <dbReference type="PROSITE" id="PS50089"/>
    </source>
</evidence>
<keyword evidence="8" id="KW-0833">Ubl conjugation pathway</keyword>
<dbReference type="OrthoDB" id="8062037at2759"/>
<comment type="catalytic activity">
    <reaction evidence="1">
        <text>S-ubiquitinyl-[E2 ubiquitin-conjugating enzyme]-L-cysteine + [acceptor protein]-L-lysine = [E2 ubiquitin-conjugating enzyme]-L-cysteine + N(6)-ubiquitinyl-[acceptor protein]-L-lysine.</text>
        <dbReference type="EC" id="2.3.2.27"/>
    </reaction>
</comment>
<sequence length="498" mass="53028">MAASATSCFGRLLSSLLVILLVGAPFYADGATTSAEKNVPEWASNNALQLTLSTKPGLQFTTIPLTENLGLNESQSTRGIISIPGELRPVNVSNYNEISGSRFIAYLPCDKVGGGSSITPDKMLNDLMSQKPKAIVLYSTSRNWCSITSREPLSYTSILTMADAGEASNVLSYLSGSGVEALVQGNATEDQSVNESNGGGGNNSAVAMSILYSITGLITLLFLIIIATGAIRAHRYPERYGPRGAVGGRPRQSRAKGLARAVLDTIPIVKFGSQQPSDKADPEVELEPVSTSVATQQSTKDRRVDVPAATASRRPSCDTKASTANTPAAAEGGQTEDGHLGCSICTEDFKVGEDVRVLPCNHQFHPNCVDPWLVNVSGTCPLCRLDLRPGQGTANQGPAGGDGEPLPPPLVLEGEDGHGSSTSQGNRFARLLDINRLRQAPVEERIETLRQMRAQTNENEPQDGEGGERPPHGARLTKKLKEKFRIRTRAQLAGRRPG</sequence>
<gene>
    <name evidence="17" type="ORF">OCS_05565</name>
</gene>
<dbReference type="InterPro" id="IPR013083">
    <property type="entry name" value="Znf_RING/FYVE/PHD"/>
</dbReference>
<evidence type="ECO:0000256" key="15">
    <source>
        <dbReference type="SAM" id="SignalP"/>
    </source>
</evidence>
<evidence type="ECO:0000256" key="11">
    <source>
        <dbReference type="ARBA" id="ARBA00023136"/>
    </source>
</evidence>
<dbReference type="eggNOG" id="KOG4628">
    <property type="taxonomic scope" value="Eukaryota"/>
</dbReference>
<dbReference type="GO" id="GO:0008270">
    <property type="term" value="F:zinc ion binding"/>
    <property type="evidence" value="ECO:0007669"/>
    <property type="project" value="UniProtKB-KW"/>
</dbReference>
<evidence type="ECO:0000256" key="14">
    <source>
        <dbReference type="SAM" id="Phobius"/>
    </source>
</evidence>
<evidence type="ECO:0000256" key="1">
    <source>
        <dbReference type="ARBA" id="ARBA00000900"/>
    </source>
</evidence>
<feature type="chain" id="PRO_5004596768" description="RING-type E3 ubiquitin transferase" evidence="15">
    <location>
        <begin position="31"/>
        <end position="498"/>
    </location>
</feature>
<organism evidence="17 18">
    <name type="scientific">Ophiocordyceps sinensis (strain Co18 / CGMCC 3.14243)</name>
    <name type="common">Yarsagumba caterpillar fungus</name>
    <name type="synonym">Hirsutella sinensis</name>
    <dbReference type="NCBI Taxonomy" id="911162"/>
    <lineage>
        <taxon>Eukaryota</taxon>
        <taxon>Fungi</taxon>
        <taxon>Dikarya</taxon>
        <taxon>Ascomycota</taxon>
        <taxon>Pezizomycotina</taxon>
        <taxon>Sordariomycetes</taxon>
        <taxon>Hypocreomycetidae</taxon>
        <taxon>Hypocreales</taxon>
        <taxon>Ophiocordycipitaceae</taxon>
        <taxon>Ophiocordyceps</taxon>
    </lineage>
</organism>
<evidence type="ECO:0000256" key="12">
    <source>
        <dbReference type="PROSITE-ProRule" id="PRU00175"/>
    </source>
</evidence>
<dbReference type="GO" id="GO:0016567">
    <property type="term" value="P:protein ubiquitination"/>
    <property type="evidence" value="ECO:0007669"/>
    <property type="project" value="TreeGrafter"/>
</dbReference>
<keyword evidence="5 14" id="KW-0812">Transmembrane</keyword>
<name>T5AA90_OPHSC</name>
<evidence type="ECO:0000313" key="18">
    <source>
        <dbReference type="Proteomes" id="UP000019374"/>
    </source>
</evidence>
<keyword evidence="4" id="KW-0808">Transferase</keyword>
<dbReference type="Gene3D" id="3.30.40.10">
    <property type="entry name" value="Zinc/RING finger domain, C3HC4 (zinc finger)"/>
    <property type="match status" value="1"/>
</dbReference>
<feature type="region of interest" description="Disordered" evidence="13">
    <location>
        <begin position="393"/>
        <end position="427"/>
    </location>
</feature>